<gene>
    <name evidence="2" type="ORF">GCM10008935_13950</name>
</gene>
<organism evidence="2 3">
    <name type="scientific">Alkalibacillus silvisoli</name>
    <dbReference type="NCBI Taxonomy" id="392823"/>
    <lineage>
        <taxon>Bacteria</taxon>
        <taxon>Bacillati</taxon>
        <taxon>Bacillota</taxon>
        <taxon>Bacilli</taxon>
        <taxon>Bacillales</taxon>
        <taxon>Bacillaceae</taxon>
        <taxon>Alkalibacillus</taxon>
    </lineage>
</organism>
<keyword evidence="3" id="KW-1185">Reference proteome</keyword>
<evidence type="ECO:0000313" key="3">
    <source>
        <dbReference type="Proteomes" id="UP001500740"/>
    </source>
</evidence>
<comment type="caution">
    <text evidence="2">The sequence shown here is derived from an EMBL/GenBank/DDBJ whole genome shotgun (WGS) entry which is preliminary data.</text>
</comment>
<feature type="compositionally biased region" description="Basic and acidic residues" evidence="1">
    <location>
        <begin position="22"/>
        <end position="45"/>
    </location>
</feature>
<evidence type="ECO:0000256" key="1">
    <source>
        <dbReference type="SAM" id="MobiDB-lite"/>
    </source>
</evidence>
<feature type="region of interest" description="Disordered" evidence="1">
    <location>
        <begin position="19"/>
        <end position="73"/>
    </location>
</feature>
<reference evidence="3" key="1">
    <citation type="journal article" date="2019" name="Int. J. Syst. Evol. Microbiol.">
        <title>The Global Catalogue of Microorganisms (GCM) 10K type strain sequencing project: providing services to taxonomists for standard genome sequencing and annotation.</title>
        <authorList>
            <consortium name="The Broad Institute Genomics Platform"/>
            <consortium name="The Broad Institute Genome Sequencing Center for Infectious Disease"/>
            <person name="Wu L."/>
            <person name="Ma J."/>
        </authorList>
    </citation>
    <scope>NUCLEOTIDE SEQUENCE [LARGE SCALE GENOMIC DNA]</scope>
    <source>
        <strain evidence="3">JCM 14193</strain>
    </source>
</reference>
<evidence type="ECO:0000313" key="2">
    <source>
        <dbReference type="EMBL" id="GAA0459856.1"/>
    </source>
</evidence>
<dbReference type="Proteomes" id="UP001500740">
    <property type="component" value="Unassembled WGS sequence"/>
</dbReference>
<proteinExistence type="predicted"/>
<name>A0ABP3JNW6_9BACI</name>
<dbReference type="EMBL" id="BAAACZ010000010">
    <property type="protein sequence ID" value="GAA0459856.1"/>
    <property type="molecule type" value="Genomic_DNA"/>
</dbReference>
<feature type="compositionally biased region" description="Polar residues" evidence="1">
    <location>
        <begin position="60"/>
        <end position="73"/>
    </location>
</feature>
<sequence length="73" mass="8558">MSVVKIKLVRFGFQFVKRKKKQEAQTHDREAHTSSREAQTRDQEAHTSSQEAQTRDREAQTSSRGFFNIIYSQ</sequence>
<protein>
    <submittedName>
        <fullName evidence="2">Uncharacterized protein</fullName>
    </submittedName>
</protein>
<accession>A0ABP3JNW6</accession>